<dbReference type="EMBL" id="FXXQ01000002">
    <property type="protein sequence ID" value="SMX22652.1"/>
    <property type="molecule type" value="Genomic_DNA"/>
</dbReference>
<dbReference type="SUPFAM" id="SSF56524">
    <property type="entry name" value="Oxidoreductase molybdopterin-binding domain"/>
    <property type="match status" value="1"/>
</dbReference>
<evidence type="ECO:0000313" key="2">
    <source>
        <dbReference type="EMBL" id="SMX22652.1"/>
    </source>
</evidence>
<dbReference type="InterPro" id="IPR036374">
    <property type="entry name" value="OxRdtase_Mopterin-bd_sf"/>
</dbReference>
<name>A0A238IXE0_9RHOB</name>
<dbReference type="Gene3D" id="3.90.420.10">
    <property type="entry name" value="Oxidoreductase, molybdopterin-binding domain"/>
    <property type="match status" value="1"/>
</dbReference>
<proteinExistence type="predicted"/>
<keyword evidence="1" id="KW-0732">Signal</keyword>
<evidence type="ECO:0000313" key="3">
    <source>
        <dbReference type="Proteomes" id="UP000201838"/>
    </source>
</evidence>
<reference evidence="2 3" key="1">
    <citation type="submission" date="2017-05" db="EMBL/GenBank/DDBJ databases">
        <authorList>
            <person name="Song R."/>
            <person name="Chenine A.L."/>
            <person name="Ruprecht R.M."/>
        </authorList>
    </citation>
    <scope>NUCLEOTIDE SEQUENCE [LARGE SCALE GENOMIC DNA]</scope>
    <source>
        <strain evidence="2 3">CECT 8489</strain>
    </source>
</reference>
<feature type="chain" id="PRO_5012240852" description="Oxidoreductase molybdopterin binding domain protein" evidence="1">
    <location>
        <begin position="24"/>
        <end position="170"/>
    </location>
</feature>
<dbReference type="AlphaFoldDB" id="A0A238IXE0"/>
<evidence type="ECO:0008006" key="4">
    <source>
        <dbReference type="Google" id="ProtNLM"/>
    </source>
</evidence>
<keyword evidence="3" id="KW-1185">Reference proteome</keyword>
<gene>
    <name evidence="2" type="ORF">BOA8489_00750</name>
</gene>
<organism evidence="2 3">
    <name type="scientific">Boseongicola aestuarii</name>
    <dbReference type="NCBI Taxonomy" id="1470561"/>
    <lineage>
        <taxon>Bacteria</taxon>
        <taxon>Pseudomonadati</taxon>
        <taxon>Pseudomonadota</taxon>
        <taxon>Alphaproteobacteria</taxon>
        <taxon>Rhodobacterales</taxon>
        <taxon>Paracoccaceae</taxon>
        <taxon>Boseongicola</taxon>
    </lineage>
</organism>
<protein>
    <recommendedName>
        <fullName evidence="4">Oxidoreductase molybdopterin binding domain protein</fullName>
    </recommendedName>
</protein>
<accession>A0A238IXE0</accession>
<sequence length="170" mass="18739">MTSLRISCVAVFLLAFGGMTAMAEPKRVVLPEVDHAVASLEVIGLDGQSTVYSPAQLEEFPTYEIETRTPWRDQPALFSGVLLSDVLARHDLLSASVIVVTAENEFTATFDRRAMTTAPILIATRVDGEAHSRRARGPIQFVIAEQDMTDSDAFDESHLVWMAMRIEASR</sequence>
<dbReference type="Proteomes" id="UP000201838">
    <property type="component" value="Unassembled WGS sequence"/>
</dbReference>
<evidence type="ECO:0000256" key="1">
    <source>
        <dbReference type="SAM" id="SignalP"/>
    </source>
</evidence>
<feature type="signal peptide" evidence="1">
    <location>
        <begin position="1"/>
        <end position="23"/>
    </location>
</feature>
<dbReference type="RefSeq" id="WP_093972638.1">
    <property type="nucleotide sequence ID" value="NZ_FXXQ01000002.1"/>
</dbReference>
<dbReference type="OrthoDB" id="9798763at2"/>